<accession>A0A507C394</accession>
<dbReference type="STRING" id="1806994.A0A507C394"/>
<dbReference type="InterPro" id="IPR023352">
    <property type="entry name" value="MAPEG-like_dom_sf"/>
</dbReference>
<dbReference type="GO" id="GO:0005783">
    <property type="term" value="C:endoplasmic reticulum"/>
    <property type="evidence" value="ECO:0007669"/>
    <property type="project" value="TreeGrafter"/>
</dbReference>
<dbReference type="Proteomes" id="UP000319731">
    <property type="component" value="Unassembled WGS sequence"/>
</dbReference>
<evidence type="ECO:0000256" key="5">
    <source>
        <dbReference type="SAM" id="Phobius"/>
    </source>
</evidence>
<organism evidence="6 7">
    <name type="scientific">Synchytrium microbalum</name>
    <dbReference type="NCBI Taxonomy" id="1806994"/>
    <lineage>
        <taxon>Eukaryota</taxon>
        <taxon>Fungi</taxon>
        <taxon>Fungi incertae sedis</taxon>
        <taxon>Chytridiomycota</taxon>
        <taxon>Chytridiomycota incertae sedis</taxon>
        <taxon>Chytridiomycetes</taxon>
        <taxon>Synchytriales</taxon>
        <taxon>Synchytriaceae</taxon>
        <taxon>Synchytrium</taxon>
    </lineage>
</organism>
<keyword evidence="7" id="KW-1185">Reference proteome</keyword>
<dbReference type="Gene3D" id="1.20.120.550">
    <property type="entry name" value="Membrane associated eicosanoid/glutathione metabolism-like domain"/>
    <property type="match status" value="1"/>
</dbReference>
<feature type="transmembrane region" description="Helical" evidence="5">
    <location>
        <begin position="126"/>
        <end position="147"/>
    </location>
</feature>
<keyword evidence="3 5" id="KW-1133">Transmembrane helix</keyword>
<dbReference type="GO" id="GO:0004364">
    <property type="term" value="F:glutathione transferase activity"/>
    <property type="evidence" value="ECO:0007669"/>
    <property type="project" value="TreeGrafter"/>
</dbReference>
<dbReference type="InterPro" id="IPR050997">
    <property type="entry name" value="MAPEG"/>
</dbReference>
<dbReference type="Pfam" id="PF01124">
    <property type="entry name" value="MAPEG"/>
    <property type="match status" value="1"/>
</dbReference>
<evidence type="ECO:0008006" key="8">
    <source>
        <dbReference type="Google" id="ProtNLM"/>
    </source>
</evidence>
<evidence type="ECO:0000256" key="1">
    <source>
        <dbReference type="ARBA" id="ARBA00004141"/>
    </source>
</evidence>
<dbReference type="SUPFAM" id="SSF161084">
    <property type="entry name" value="MAPEG domain-like"/>
    <property type="match status" value="1"/>
</dbReference>
<comment type="subcellular location">
    <subcellularLocation>
        <location evidence="1">Membrane</location>
        <topology evidence="1">Multi-pass membrane protein</topology>
    </subcellularLocation>
</comment>
<dbReference type="GeneID" id="42006041"/>
<gene>
    <name evidence="6" type="ORF">SmJEL517_g04816</name>
</gene>
<dbReference type="PANTHER" id="PTHR10250:SF26">
    <property type="entry name" value="GLUTATHIONE S-TRANSFERASE 3, MITOCHONDRIAL"/>
    <property type="match status" value="1"/>
</dbReference>
<feature type="transmembrane region" description="Helical" evidence="5">
    <location>
        <begin position="83"/>
        <end position="106"/>
    </location>
</feature>
<sequence>MSTEVFTVTLGKEYGYVLLTAITMQIQMILTGAAIGSQRKKHGVKYPDMGSGRHAAKLTEAAWTEFNNYQRAHYNYVENITPVTVLLLTGGLFYPLVSAGLGVTYIVGRYVYSTGYTSSGANGRGIGAGILHIGDIGLLGVSVYGILHKVLGLF</sequence>
<evidence type="ECO:0000313" key="7">
    <source>
        <dbReference type="Proteomes" id="UP000319731"/>
    </source>
</evidence>
<reference evidence="6 7" key="1">
    <citation type="journal article" date="2019" name="Sci. Rep.">
        <title>Comparative genomics of chytrid fungi reveal insights into the obligate biotrophic and pathogenic lifestyle of Synchytrium endobioticum.</title>
        <authorList>
            <person name="van de Vossenberg B.T.L.H."/>
            <person name="Warris S."/>
            <person name="Nguyen H.D.T."/>
            <person name="van Gent-Pelzer M.P.E."/>
            <person name="Joly D.L."/>
            <person name="van de Geest H.C."/>
            <person name="Bonants P.J.M."/>
            <person name="Smith D.S."/>
            <person name="Levesque C.A."/>
            <person name="van der Lee T.A.J."/>
        </authorList>
    </citation>
    <scope>NUCLEOTIDE SEQUENCE [LARGE SCALE GENOMIC DNA]</scope>
    <source>
        <strain evidence="6 7">JEL517</strain>
    </source>
</reference>
<dbReference type="GO" id="GO:0016020">
    <property type="term" value="C:membrane"/>
    <property type="evidence" value="ECO:0007669"/>
    <property type="project" value="UniProtKB-SubCell"/>
</dbReference>
<name>A0A507C394_9FUNG</name>
<keyword evidence="4 5" id="KW-0472">Membrane</keyword>
<evidence type="ECO:0000256" key="4">
    <source>
        <dbReference type="ARBA" id="ARBA00023136"/>
    </source>
</evidence>
<feature type="transmembrane region" description="Helical" evidence="5">
    <location>
        <begin position="14"/>
        <end position="35"/>
    </location>
</feature>
<evidence type="ECO:0000256" key="3">
    <source>
        <dbReference type="ARBA" id="ARBA00022989"/>
    </source>
</evidence>
<comment type="caution">
    <text evidence="6">The sequence shown here is derived from an EMBL/GenBank/DDBJ whole genome shotgun (WGS) entry which is preliminary data.</text>
</comment>
<dbReference type="GO" id="GO:0005635">
    <property type="term" value="C:nuclear envelope"/>
    <property type="evidence" value="ECO:0007669"/>
    <property type="project" value="TreeGrafter"/>
</dbReference>
<dbReference type="OrthoDB" id="410651at2759"/>
<evidence type="ECO:0000256" key="2">
    <source>
        <dbReference type="ARBA" id="ARBA00022692"/>
    </source>
</evidence>
<protein>
    <recommendedName>
        <fullName evidence="8">Glutathione transferase</fullName>
    </recommendedName>
</protein>
<keyword evidence="2 5" id="KW-0812">Transmembrane</keyword>
<evidence type="ECO:0000313" key="6">
    <source>
        <dbReference type="EMBL" id="TPX31983.1"/>
    </source>
</evidence>
<dbReference type="AlphaFoldDB" id="A0A507C394"/>
<dbReference type="GO" id="GO:0004602">
    <property type="term" value="F:glutathione peroxidase activity"/>
    <property type="evidence" value="ECO:0007669"/>
    <property type="project" value="TreeGrafter"/>
</dbReference>
<dbReference type="PANTHER" id="PTHR10250">
    <property type="entry name" value="MICROSOMAL GLUTATHIONE S-TRANSFERASE"/>
    <property type="match status" value="1"/>
</dbReference>
<dbReference type="RefSeq" id="XP_031023279.1">
    <property type="nucleotide sequence ID" value="XM_031170744.1"/>
</dbReference>
<dbReference type="EMBL" id="QEAO01000036">
    <property type="protein sequence ID" value="TPX31983.1"/>
    <property type="molecule type" value="Genomic_DNA"/>
</dbReference>
<proteinExistence type="predicted"/>
<dbReference type="InterPro" id="IPR001129">
    <property type="entry name" value="Membr-assoc_MAPEG"/>
</dbReference>